<dbReference type="GO" id="GO:0004843">
    <property type="term" value="F:cysteine-type deubiquitinase activity"/>
    <property type="evidence" value="ECO:0007669"/>
    <property type="project" value="UniProtKB-EC"/>
</dbReference>
<feature type="region of interest" description="Disordered" evidence="7">
    <location>
        <begin position="2821"/>
        <end position="2841"/>
    </location>
</feature>
<evidence type="ECO:0000313" key="12">
    <source>
        <dbReference type="Proteomes" id="UP000807469"/>
    </source>
</evidence>
<name>A0A9P5YSN8_9AGAR</name>
<dbReference type="InterPro" id="IPR046541">
    <property type="entry name" value="DUF6606"/>
</dbReference>
<reference evidence="11" key="1">
    <citation type="submission" date="2020-11" db="EMBL/GenBank/DDBJ databases">
        <authorList>
            <consortium name="DOE Joint Genome Institute"/>
            <person name="Ahrendt S."/>
            <person name="Riley R."/>
            <person name="Andreopoulos W."/>
            <person name="Labutti K."/>
            <person name="Pangilinan J."/>
            <person name="Ruiz-Duenas F.J."/>
            <person name="Barrasa J.M."/>
            <person name="Sanchez-Garcia M."/>
            <person name="Camarero S."/>
            <person name="Miyauchi S."/>
            <person name="Serrano A."/>
            <person name="Linde D."/>
            <person name="Babiker R."/>
            <person name="Drula E."/>
            <person name="Ayuso-Fernandez I."/>
            <person name="Pacheco R."/>
            <person name="Padilla G."/>
            <person name="Ferreira P."/>
            <person name="Barriuso J."/>
            <person name="Kellner H."/>
            <person name="Castanera R."/>
            <person name="Alfaro M."/>
            <person name="Ramirez L."/>
            <person name="Pisabarro A.G."/>
            <person name="Kuo A."/>
            <person name="Tritt A."/>
            <person name="Lipzen A."/>
            <person name="He G."/>
            <person name="Yan M."/>
            <person name="Ng V."/>
            <person name="Cullen D."/>
            <person name="Martin F."/>
            <person name="Rosso M.-N."/>
            <person name="Henrissat B."/>
            <person name="Hibbett D."/>
            <person name="Martinez A.T."/>
            <person name="Grigoriev I.V."/>
        </authorList>
    </citation>
    <scope>NUCLEOTIDE SEQUENCE</scope>
    <source>
        <strain evidence="11">CIRM-BRFM 674</strain>
    </source>
</reference>
<evidence type="ECO:0000256" key="1">
    <source>
        <dbReference type="ARBA" id="ARBA00000707"/>
    </source>
</evidence>
<organism evidence="11 12">
    <name type="scientific">Pholiota conissans</name>
    <dbReference type="NCBI Taxonomy" id="109636"/>
    <lineage>
        <taxon>Eukaryota</taxon>
        <taxon>Fungi</taxon>
        <taxon>Dikarya</taxon>
        <taxon>Basidiomycota</taxon>
        <taxon>Agaricomycotina</taxon>
        <taxon>Agaricomycetes</taxon>
        <taxon>Agaricomycetidae</taxon>
        <taxon>Agaricales</taxon>
        <taxon>Agaricineae</taxon>
        <taxon>Strophariaceae</taxon>
        <taxon>Pholiota</taxon>
    </lineage>
</organism>
<dbReference type="Pfam" id="PF20255">
    <property type="entry name" value="DUF6606"/>
    <property type="match status" value="1"/>
</dbReference>
<evidence type="ECO:0000256" key="4">
    <source>
        <dbReference type="ARBA" id="ARBA00022786"/>
    </source>
</evidence>
<evidence type="ECO:0000313" key="11">
    <source>
        <dbReference type="EMBL" id="KAF9472985.1"/>
    </source>
</evidence>
<dbReference type="Pfam" id="PF12340">
    <property type="entry name" value="DUF3638"/>
    <property type="match status" value="1"/>
</dbReference>
<dbReference type="Proteomes" id="UP000807469">
    <property type="component" value="Unassembled WGS sequence"/>
</dbReference>
<dbReference type="PROSITE" id="PS50890">
    <property type="entry name" value="PUA"/>
    <property type="match status" value="1"/>
</dbReference>
<evidence type="ECO:0000256" key="3">
    <source>
        <dbReference type="ARBA" id="ARBA00022670"/>
    </source>
</evidence>
<sequence>MTAEQTPLDDLHYAFNHVFLPPKLPQCSDNEELPNLGDVALCGFAYDAAVEFSKHLAASQQSRWEAVIKMLMNLCDTTQTFAKEKIVEKFLALEDKGESTLDSALYALALHIRAQNAGLIARRTVSHVVFEAFEASPLSKNVMDTEGKLLCSYPGPAIKVPLPIAQNPHFVEQLVSFLAHMDVDQIDDALATTTKAGSKVAETWDTTDPKYITELLIAILHGIGEEASVERITKRIADEVCWKKAKNPWRRSPLWLIMRVAVQTTAESRNVYKAWTLLFHARLLNMFLQNDFSSDLLHTARVKTARRAYKLRDSAPPSLLYFVKDVGHAVKQRMENRWIEEQRRQSHSPAFIPDYSAFEKDTTISLLHSRKYLTKVLHPEVERKAPPPFSPSEKPRLRGREISDVYPDGLAKAVAVEPYIALADFEHLVQDRLSTWTDNYLDEESAPKILGSCLEQYISATKSRYKSRPEDQSLMLLTILDLWMALDRVVCSQIALLRSYSPEIPSSILEPLLLRTSSSLERANKIEKYLRDRHRNSTSNVTGIYSAQITYSSFSVRYFRQTTALRSLKRSIEQDAESKRESKRAELCRLNQEHSDLMRRYNRMECEYYTRTTYWGGTYTAHDQYCSRCKLQEQADRMRITVHEWPLPTEALEAEAAVFELRCPPVFAIWRDRTYQILRDIGMAHVNSMPVEGYLLEEYADLHYQLGDNITTNRIGFASTTKSFLVSHYKDRKIPALNNDVCVNNGFKFRWYDKTTLEFTHSVFPININSFCTLRLPEGLYRHLQPVVGHTTHSHNETIVDQGTCPIDLSIHEQLAFSNLRCGPHLQWLNIIRELRTKILTFSSDEVHSLVTQAIWQIGPLSDDGSIRLWHKELALSDFGHVLIQEATDLLSHVEGNWMECNTVKTIIYLINRLLAADLRVHDPAYSLLRRAREITLHWTHEIIGKLQVTDNDEARGELQRRACETAATCRATFDVDVGVHLDALLSSSEDVATLIECAIVIHDNTAPNLAGSYPDFQLLLHRDRRLSHFLEPHLARRIHTYGSGLDAAIASVWNSYQPGNVGWRRLSGPNSRWVASSTSSQSKQRPQEVHYNILNGALLVDGRSLGRLPKEITSHYTYARIFGKKIFDVIPATKSGMDYATRSLVHGKQVFFALRDGVPVIQARSLGDSETFELIPHDVLEEDFPLPLSSEYVHWMALHRGEVEFRPLDADRDQIWDSSSKHWCLKFSYHSDSKMVHKRITDKLVDIQSATFQGIAARLRPLEAPNYIIITANTNHFVSVKLPRYRLSFFLNNDGELESRNLRGMVIDNDQSAGTMIGLTSQLVLRAKEATFASLPRSRIVLIPHGDVHYSTSPSTNHVRVWIDTHSERRVTWYKYEVDTDLGILAGNINTTSHFLKVYLHALTSHPLPDPLTSQRGTDFALQELAAASSFSFQQLTKNDIKLLRLIGQISPKREYCPTHLHAMQMTTWSSLPVLSQHSLFDLAVSKIMQYAQELTVFPELSGQDAEYDCSSDPLLMARATMRNAIYYEGSIRPSSDLDKEYHSRDCSHYSNRAIEALNTSRLVYIWPKGLAGDYSMFSDLFATFQRWGYMVGIDPNTSLTYSRLWLDLNLPTQWLSVYELCRQIKRPKSQKFQLLFSFAALAYKIDSDFLQHIRIFIAFASLERNRLLLESAPKYASYNLNSGFEPLRDRVATTIRSNLYDLDASPAGQLYRWLGETPDDFEQRVRRNYRDTSKSKVDDVVDRLIAQWPSPDPRTPFRTDTKAWFRTENIDDVKDYFAGCFHNSQLRAFVSRISHILGENITVSPLTDLPTSSLRFSPRYSVSTTFLSLFPNNLRDLWLNRNVTVPSHKLTFGLKSTYDVGFAGNHEESPINTTGLTNLISQFQRNYHSALHQLYSQRLQLSIDELHGQETPRKRTDFPPMDICYTYRQQCRSRLSNLFSGICSALSPFTPAEKILEDSGIWPSRSQRAIIQQLSASGIAHSSELAKTALITLAEAFIEYQHSQRLVGFLLRSDITNFSKELDNASFNDIDARNNPEWLLVQIQGNFIIRPIQSRVAREMISPSLGQNIALQLNMGEGKSHVIVPLVASALANSRNLVRVVVLKPLAKQMFQLLAERLSGLVNRRVFYLPFSRDVKASPQNLNDIRNLFEDCARVGGILLAQPEHILSFRLMVIDRILSSDGPTLGEAAKNLRETQCWLDHCSRDILDESDELLHVRYQLIYTMGQQQPVDDGPDRWVTTQRVFDRLHYHMADIKEKYPDQVELTELHDCGSFPHFRLLSSSASQALVSKITDDALEGMLESLNFVGLGSSPSLRSNVRHFLTVKDVDPQISQSIQRTYKSTSLWKGLLLLRGLLAHGILVYSLRRRRWRVDYGLDPKRSLLAVPYRAKDVPSLRSEFGHPDVVICLTCLSYYYGGLTPAQVRESFELLLKLDNPSLEYANWVQRGGDAIPSTIRELIGVNMKDFDAFTRIVIPFFRRNKGTIDFFLSRVVFPKEAKEFPSKLGTSGWDLAESKNNYTTGFSGTNDNSDLLPTSITQTDPVNQLRTNAQVLEYLLRTENDICIPRRNGSSCSAAEIVDMVVDESKEIRVLLDVGAQMLEMTNDQIIRHWLDRVRESRNVAAGVFFDDSDNLSIMTRDGLVEPFHSSPFFQRLDQCIVYLDDAHTRGTDLRLPPHFRCMRMRNLGHGQSVTFYAPPEVFRQIEMSENKRESSSIRVPDVLSWAMMNTCNDVQDHIPHWIQQGVNYGRRREGNEIYSTSQNTDTSTLSTAWLEPAARTLDEMYGLDTTNGSLADMAKDISSDMRARLEDLGITEISNEAMAEEQEREVSHELEEEPELERPPHVPAAEHTLDDEVRKFVQYGIMPSTSHVFLPLMFTRAKQLIATRDFMTTTTTAKERVMLTEYLRPVNWIVSRTRDDGDLLLVVMSPYEVDALLEDFRKSAHVRLHIYAPRTSQSMKSFDDLSFYCIPPLNTNSTRRASLNNDIGYQLNIWAGQLYLDSYESYLRLCLLLGVSSSASDTNDYIESDRFVPPEGQSGEMSIVCLFKKSPLPWLKVLFGLRRKGMSYQSTHMGKILHARLLFKEEDFEGRQ</sequence>
<proteinExistence type="predicted"/>
<evidence type="ECO:0000256" key="5">
    <source>
        <dbReference type="ARBA" id="ARBA00022801"/>
    </source>
</evidence>
<dbReference type="OrthoDB" id="3182339at2759"/>
<gene>
    <name evidence="11" type="ORF">BDN70DRAFT_925404</name>
</gene>
<protein>
    <recommendedName>
        <fullName evidence="2">ubiquitinyl hydrolase 1</fullName>
        <ecNumber evidence="2">3.4.19.12</ecNumber>
    </recommendedName>
</protein>
<dbReference type="InterPro" id="IPR027417">
    <property type="entry name" value="P-loop_NTPase"/>
</dbReference>
<accession>A0A9P5YSN8</accession>
<evidence type="ECO:0000259" key="8">
    <source>
        <dbReference type="Pfam" id="PF12340"/>
    </source>
</evidence>
<keyword evidence="5" id="KW-0378">Hydrolase</keyword>
<dbReference type="PANTHER" id="PTHR13367">
    <property type="entry name" value="UBIQUITIN THIOESTERASE"/>
    <property type="match status" value="1"/>
</dbReference>
<evidence type="ECO:0000259" key="10">
    <source>
        <dbReference type="Pfam" id="PF20255"/>
    </source>
</evidence>
<dbReference type="EMBL" id="MU155480">
    <property type="protein sequence ID" value="KAF9472985.1"/>
    <property type="molecule type" value="Genomic_DNA"/>
</dbReference>
<dbReference type="EC" id="3.4.19.12" evidence="2"/>
<evidence type="ECO:0000256" key="6">
    <source>
        <dbReference type="ARBA" id="ARBA00022807"/>
    </source>
</evidence>
<dbReference type="GO" id="GO:0006508">
    <property type="term" value="P:proteolysis"/>
    <property type="evidence" value="ECO:0007669"/>
    <property type="project" value="UniProtKB-KW"/>
</dbReference>
<feature type="domain" description="DUF3638" evidence="8">
    <location>
        <begin position="2032"/>
        <end position="2256"/>
    </location>
</feature>
<feature type="domain" description="DUF6606" evidence="10">
    <location>
        <begin position="15"/>
        <end position="285"/>
    </location>
</feature>
<dbReference type="InterPro" id="IPR022099">
    <property type="entry name" value="DUF3638"/>
</dbReference>
<dbReference type="InterPro" id="IPR051346">
    <property type="entry name" value="OTU_Deubiquitinase"/>
</dbReference>
<keyword evidence="4" id="KW-0833">Ubl conjugation pathway</keyword>
<dbReference type="Pfam" id="PF12359">
    <property type="entry name" value="DUF3645"/>
    <property type="match status" value="1"/>
</dbReference>
<dbReference type="InterPro" id="IPR022105">
    <property type="entry name" value="DUF3645"/>
</dbReference>
<comment type="caution">
    <text evidence="11">The sequence shown here is derived from an EMBL/GenBank/DDBJ whole genome shotgun (WGS) entry which is preliminary data.</text>
</comment>
<evidence type="ECO:0000259" key="9">
    <source>
        <dbReference type="Pfam" id="PF12359"/>
    </source>
</evidence>
<dbReference type="SUPFAM" id="SSF52540">
    <property type="entry name" value="P-loop containing nucleoside triphosphate hydrolases"/>
    <property type="match status" value="1"/>
</dbReference>
<keyword evidence="6" id="KW-0788">Thiol protease</keyword>
<comment type="catalytic activity">
    <reaction evidence="1">
        <text>Thiol-dependent hydrolysis of ester, thioester, amide, peptide and isopeptide bonds formed by the C-terminal Gly of ubiquitin (a 76-residue protein attached to proteins as an intracellular targeting signal).</text>
        <dbReference type="EC" id="3.4.19.12"/>
    </reaction>
</comment>
<evidence type="ECO:0000256" key="7">
    <source>
        <dbReference type="SAM" id="MobiDB-lite"/>
    </source>
</evidence>
<dbReference type="PANTHER" id="PTHR13367:SF34">
    <property type="match status" value="1"/>
</dbReference>
<keyword evidence="3" id="KW-0645">Protease</keyword>
<evidence type="ECO:0000256" key="2">
    <source>
        <dbReference type="ARBA" id="ARBA00012759"/>
    </source>
</evidence>
<keyword evidence="12" id="KW-1185">Reference proteome</keyword>
<feature type="domain" description="DUF3645" evidence="9">
    <location>
        <begin position="2378"/>
        <end position="2410"/>
    </location>
</feature>